<comment type="caution">
    <text evidence="2">The sequence shown here is derived from an EMBL/GenBank/DDBJ whole genome shotgun (WGS) entry which is preliminary data.</text>
</comment>
<dbReference type="EMBL" id="WKJM01000015">
    <property type="protein sequence ID" value="MRX09801.1"/>
    <property type="molecule type" value="Genomic_DNA"/>
</dbReference>
<name>A0A6L5QLI9_9BURK</name>
<dbReference type="AlphaFoldDB" id="A0A6L5QLI9"/>
<sequence length="151" mass="16007">MQPFRVLNFCIALRGVNPTPMIGEIRMLAFSRAPQGWLPCDGGIYRIADHDELFMAIGATYGGDGASTFGVPDLRGQVPVHQGLGRSTGARRRLVGEGGGKETVALEVSHLPAAMPALGRTLAAVHDNMMPTLTASYCIATHGAFPTRSLC</sequence>
<dbReference type="SUPFAM" id="SSF88874">
    <property type="entry name" value="Receptor-binding domain of short tail fibre protein gp12"/>
    <property type="match status" value="1"/>
</dbReference>
<protein>
    <submittedName>
        <fullName evidence="2">Phage tail protein</fullName>
    </submittedName>
</protein>
<proteinExistence type="predicted"/>
<evidence type="ECO:0000313" key="2">
    <source>
        <dbReference type="EMBL" id="MRX09801.1"/>
    </source>
</evidence>
<dbReference type="InterPro" id="IPR037053">
    <property type="entry name" value="Phage_tail_collar_dom_sf"/>
</dbReference>
<keyword evidence="3" id="KW-1185">Reference proteome</keyword>
<gene>
    <name evidence="2" type="ORF">GJ697_18345</name>
</gene>
<dbReference type="Proteomes" id="UP000481037">
    <property type="component" value="Unassembled WGS sequence"/>
</dbReference>
<dbReference type="Gene3D" id="3.90.1340.10">
    <property type="entry name" value="Phage tail collar domain"/>
    <property type="match status" value="1"/>
</dbReference>
<evidence type="ECO:0000313" key="3">
    <source>
        <dbReference type="Proteomes" id="UP000481037"/>
    </source>
</evidence>
<organism evidence="2 3">
    <name type="scientific">Duganella alba</name>
    <dbReference type="NCBI Taxonomy" id="2666081"/>
    <lineage>
        <taxon>Bacteria</taxon>
        <taxon>Pseudomonadati</taxon>
        <taxon>Pseudomonadota</taxon>
        <taxon>Betaproteobacteria</taxon>
        <taxon>Burkholderiales</taxon>
        <taxon>Oxalobacteraceae</taxon>
        <taxon>Telluria group</taxon>
        <taxon>Duganella</taxon>
    </lineage>
</organism>
<reference evidence="2 3" key="1">
    <citation type="submission" date="2019-11" db="EMBL/GenBank/DDBJ databases">
        <title>Novel species isolated from a subtropical stream in China.</title>
        <authorList>
            <person name="Lu H."/>
        </authorList>
    </citation>
    <scope>NUCLEOTIDE SEQUENCE [LARGE SCALE GENOMIC DNA]</scope>
    <source>
        <strain evidence="2 3">FT25W</strain>
    </source>
</reference>
<dbReference type="InterPro" id="IPR011083">
    <property type="entry name" value="Phage_tail_collar_dom"/>
</dbReference>
<feature type="domain" description="Phage tail collar" evidence="1">
    <location>
        <begin position="23"/>
        <end position="79"/>
    </location>
</feature>
<evidence type="ECO:0000259" key="1">
    <source>
        <dbReference type="Pfam" id="PF07484"/>
    </source>
</evidence>
<accession>A0A6L5QLI9</accession>
<dbReference type="Pfam" id="PF07484">
    <property type="entry name" value="Collar"/>
    <property type="match status" value="1"/>
</dbReference>